<proteinExistence type="predicted"/>
<accession>A0AA92EAE5</accession>
<dbReference type="AlphaFoldDB" id="A0AA92EAE5"/>
<organism evidence="1 2">
    <name type="scientific">Ralstonia solanacearum</name>
    <name type="common">Pseudomonas solanacearum</name>
    <dbReference type="NCBI Taxonomy" id="305"/>
    <lineage>
        <taxon>Bacteria</taxon>
        <taxon>Pseudomonadati</taxon>
        <taxon>Pseudomonadota</taxon>
        <taxon>Betaproteobacteria</taxon>
        <taxon>Burkholderiales</taxon>
        <taxon>Burkholderiaceae</taxon>
        <taxon>Ralstonia</taxon>
        <taxon>Ralstonia solanacearum species complex</taxon>
    </lineage>
</organism>
<gene>
    <name evidence="1" type="ORF">E7Z57_03470</name>
</gene>
<dbReference type="Proteomes" id="UP000310553">
    <property type="component" value="Chromosome"/>
</dbReference>
<evidence type="ECO:0000313" key="2">
    <source>
        <dbReference type="Proteomes" id="UP000310553"/>
    </source>
</evidence>
<reference evidence="1 2" key="1">
    <citation type="submission" date="2019-04" db="EMBL/GenBank/DDBJ databases">
        <title>Complete Genome of UW386 and Higher Quality Genome of UW700.</title>
        <authorList>
            <person name="Jacobs J."/>
            <person name="Perez A."/>
            <person name="Steidl O."/>
            <person name="Allen C."/>
        </authorList>
    </citation>
    <scope>NUCLEOTIDE SEQUENCE [LARGE SCALE GENOMIC DNA]</scope>
    <source>
        <strain evidence="1 2">UW386</strain>
    </source>
</reference>
<dbReference type="EMBL" id="CP039339">
    <property type="protein sequence ID" value="QCX48239.1"/>
    <property type="molecule type" value="Genomic_DNA"/>
</dbReference>
<protein>
    <submittedName>
        <fullName evidence="1">Uncharacterized protein</fullName>
    </submittedName>
</protein>
<sequence length="63" mass="7467">MHESAFARKRRSTELAVCFRGQARIRKPSNPYWHRSAKAELWMSGKTRIRFPGSVEIRRYGFP</sequence>
<name>A0AA92EAE5_RALSL</name>
<evidence type="ECO:0000313" key="1">
    <source>
        <dbReference type="EMBL" id="QCX48239.1"/>
    </source>
</evidence>